<dbReference type="AlphaFoldDB" id="A0A179ESB2"/>
<gene>
    <name evidence="3" type="ORF">A6E74_05210</name>
</gene>
<proteinExistence type="inferred from homology"/>
<dbReference type="GeneID" id="77488099"/>
<protein>
    <submittedName>
        <fullName evidence="3">CAAX protease</fullName>
    </submittedName>
</protein>
<evidence type="ECO:0000259" key="2">
    <source>
        <dbReference type="Pfam" id="PF02517"/>
    </source>
</evidence>
<comment type="caution">
    <text evidence="3">The sequence shown here is derived from an EMBL/GenBank/DDBJ whole genome shotgun (WGS) entry which is preliminary data.</text>
</comment>
<reference evidence="3 4" key="1">
    <citation type="submission" date="2016-04" db="EMBL/GenBank/DDBJ databases">
        <title>Draft genome of an Enterococcus thailandicus strain isolated from bovine feces.</title>
        <authorList>
            <person name="Beukers A.G."/>
            <person name="Zaheer R."/>
            <person name="Goji N."/>
            <person name="Cook S.R."/>
            <person name="Amoako K."/>
            <person name="Chaves A.V."/>
            <person name="Ward M.P."/>
            <person name="Mcallister T.A."/>
        </authorList>
    </citation>
    <scope>NUCLEOTIDE SEQUENCE [LARGE SCALE GENOMIC DNA]</scope>
    <source>
        <strain evidence="3 4">F0711D 46</strain>
    </source>
</reference>
<organism evidence="3 4">
    <name type="scientific">Enterococcus thailandicus</name>
    <dbReference type="NCBI Taxonomy" id="417368"/>
    <lineage>
        <taxon>Bacteria</taxon>
        <taxon>Bacillati</taxon>
        <taxon>Bacillota</taxon>
        <taxon>Bacilli</taxon>
        <taxon>Lactobacillales</taxon>
        <taxon>Enterococcaceae</taxon>
        <taxon>Enterococcus</taxon>
    </lineage>
</organism>
<dbReference type="GO" id="GO:0080120">
    <property type="term" value="P:CAAX-box protein maturation"/>
    <property type="evidence" value="ECO:0007669"/>
    <property type="project" value="UniProtKB-ARBA"/>
</dbReference>
<dbReference type="Pfam" id="PF02517">
    <property type="entry name" value="Rce1-like"/>
    <property type="match status" value="1"/>
</dbReference>
<dbReference type="PANTHER" id="PTHR36435:SF6">
    <property type="entry name" value="ABORTIVE INFECTION PROTEIN"/>
    <property type="match status" value="1"/>
</dbReference>
<dbReference type="RefSeq" id="WP_067482884.1">
    <property type="nucleotide sequence ID" value="NZ_BSWU01000009.1"/>
</dbReference>
<dbReference type="EMBL" id="LWMN01000011">
    <property type="protein sequence ID" value="OAQ56121.1"/>
    <property type="molecule type" value="Genomic_DNA"/>
</dbReference>
<evidence type="ECO:0000313" key="4">
    <source>
        <dbReference type="Proteomes" id="UP000078516"/>
    </source>
</evidence>
<keyword evidence="3" id="KW-0378">Hydrolase</keyword>
<dbReference type="InterPro" id="IPR003675">
    <property type="entry name" value="Rce1/LyrA-like_dom"/>
</dbReference>
<dbReference type="GO" id="GO:0004175">
    <property type="term" value="F:endopeptidase activity"/>
    <property type="evidence" value="ECO:0007669"/>
    <property type="project" value="UniProtKB-ARBA"/>
</dbReference>
<evidence type="ECO:0000313" key="3">
    <source>
        <dbReference type="EMBL" id="OAQ56121.1"/>
    </source>
</evidence>
<sequence>MSLKKYSLLSIFCYGLVFVSPVLLRITGIVTSSTGLISAMTITYLLGAVLLLFLYFKQKEPLTIEADVPKASVPEIILLGLGGILIAIFLQGAAVGIETFLFGQSAPSENTQNIIQMILKAPAFILATTIGGPIMEELVFRRSILGLVSHYSNFWVGAVISSLLFAVAHADGHLLVYFFLGFFFSLLYKSTGRIWTSMITHVGMNTLVIVVQLLIQK</sequence>
<accession>A0A179ESB2</accession>
<keyword evidence="4" id="KW-1185">Reference proteome</keyword>
<keyword evidence="3" id="KW-0645">Protease</keyword>
<dbReference type="KEGG" id="eth:CK496_10675"/>
<comment type="similarity">
    <text evidence="1">Belongs to the UPF0177 family.</text>
</comment>
<name>A0A179ESB2_ENTTH</name>
<feature type="domain" description="CAAX prenyl protease 2/Lysostaphin resistance protein A-like" evidence="2">
    <location>
        <begin position="122"/>
        <end position="206"/>
    </location>
</feature>
<dbReference type="PANTHER" id="PTHR36435">
    <property type="entry name" value="SLR1288 PROTEIN"/>
    <property type="match status" value="1"/>
</dbReference>
<dbReference type="InterPro" id="IPR052710">
    <property type="entry name" value="CAAX_protease"/>
</dbReference>
<evidence type="ECO:0000256" key="1">
    <source>
        <dbReference type="ARBA" id="ARBA00009067"/>
    </source>
</evidence>
<dbReference type="Proteomes" id="UP000078516">
    <property type="component" value="Unassembled WGS sequence"/>
</dbReference>
<dbReference type="GO" id="GO:0006508">
    <property type="term" value="P:proteolysis"/>
    <property type="evidence" value="ECO:0007669"/>
    <property type="project" value="UniProtKB-KW"/>
</dbReference>